<keyword evidence="1" id="KW-0472">Membrane</keyword>
<dbReference type="EMBL" id="VEWN01000017">
    <property type="protein sequence ID" value="KAA1053132.1"/>
    <property type="molecule type" value="Genomic_DNA"/>
</dbReference>
<dbReference type="InterPro" id="IPR036259">
    <property type="entry name" value="MFS_trans_sf"/>
</dbReference>
<sequence>MTATASAGAVVAVPAPGPLRHSLIAGLGVAQIVSWGTLVYSFPLLAEPTIQAFGLAKADVYLLASMALVVAALAAYPVGVLIDRGHGRGVMGLGSLLAGVGLLAWSQAQNAWQLYSVFLLLGLVQAMTLYDAAFAVHTGIFSALSYHLYPLLMERGFEAAAVVGAIAVIGPAQVAGRIAVSALAGRLPIRRLGSVIVAGLPLAAVLLFISGSNLLMVYLFAALYGAANGIMNHRPRDGRAGDADARGLWRDQWGHGGTGDGIEGGRAGPGRPGVAGVRLVRRLGHLRPRGRGGCRRLLLGGGTHRPVWVTGVGSQTWKRKINHTGGTVVAPSHAMRSPPHVARRLHPAPMGGERRLVGGKQLLLRGADCARVPVVLRAGPDRDPHRTLPARGVGAVQRHRGKPAGDAATDCGRKAGHVRAFSLPGPVEHTADIGT</sequence>
<dbReference type="AlphaFoldDB" id="A0A5B0KKG4"/>
<reference evidence="2 3" key="1">
    <citation type="submission" date="2019-07" db="EMBL/GenBank/DDBJ databases">
        <title>Genome sequencing of the stress-tolerant strain Azospirillum brasilense Az19.</title>
        <authorList>
            <person name="Maroniche G.A."/>
            <person name="Garcia J.E."/>
            <person name="Pagnussat L."/>
            <person name="Amenta M."/>
            <person name="Creus C.M."/>
        </authorList>
    </citation>
    <scope>NUCLEOTIDE SEQUENCE [LARGE SCALE GENOMIC DNA]</scope>
    <source>
        <strain evidence="2 3">Az19</strain>
    </source>
</reference>
<evidence type="ECO:0000313" key="2">
    <source>
        <dbReference type="EMBL" id="KAA1053132.1"/>
    </source>
</evidence>
<evidence type="ECO:0000313" key="3">
    <source>
        <dbReference type="Proteomes" id="UP000325333"/>
    </source>
</evidence>
<dbReference type="Proteomes" id="UP000325333">
    <property type="component" value="Unassembled WGS sequence"/>
</dbReference>
<feature type="transmembrane region" description="Helical" evidence="1">
    <location>
        <begin position="160"/>
        <end position="180"/>
    </location>
</feature>
<keyword evidence="1" id="KW-0812">Transmembrane</keyword>
<organism evidence="2 3">
    <name type="scientific">Azospirillum argentinense</name>
    <dbReference type="NCBI Taxonomy" id="2970906"/>
    <lineage>
        <taxon>Bacteria</taxon>
        <taxon>Pseudomonadati</taxon>
        <taxon>Pseudomonadota</taxon>
        <taxon>Alphaproteobacteria</taxon>
        <taxon>Rhodospirillales</taxon>
        <taxon>Azospirillaceae</taxon>
        <taxon>Azospirillum</taxon>
    </lineage>
</organism>
<proteinExistence type="predicted"/>
<gene>
    <name evidence="2" type="ORF">FH063_003051</name>
</gene>
<evidence type="ECO:0000256" key="1">
    <source>
        <dbReference type="SAM" id="Phobius"/>
    </source>
</evidence>
<feature type="transmembrane region" description="Helical" evidence="1">
    <location>
        <begin position="58"/>
        <end position="82"/>
    </location>
</feature>
<comment type="caution">
    <text evidence="2">The sequence shown here is derived from an EMBL/GenBank/DDBJ whole genome shotgun (WGS) entry which is preliminary data.</text>
</comment>
<dbReference type="SUPFAM" id="SSF103473">
    <property type="entry name" value="MFS general substrate transporter"/>
    <property type="match status" value="2"/>
</dbReference>
<accession>A0A5B0KKG4</accession>
<feature type="transmembrane region" description="Helical" evidence="1">
    <location>
        <begin position="117"/>
        <end position="140"/>
    </location>
</feature>
<protein>
    <recommendedName>
        <fullName evidence="4">MFS transporter</fullName>
    </recommendedName>
</protein>
<name>A0A5B0KKG4_9PROT</name>
<feature type="transmembrane region" description="Helical" evidence="1">
    <location>
        <begin position="24"/>
        <end position="46"/>
    </location>
</feature>
<dbReference type="Gene3D" id="1.20.1250.20">
    <property type="entry name" value="MFS general substrate transporter like domains"/>
    <property type="match status" value="1"/>
</dbReference>
<keyword evidence="1" id="KW-1133">Transmembrane helix</keyword>
<evidence type="ECO:0008006" key="4">
    <source>
        <dbReference type="Google" id="ProtNLM"/>
    </source>
</evidence>